<dbReference type="Proteomes" id="UP000532936">
    <property type="component" value="Unassembled WGS sequence"/>
</dbReference>
<sequence length="193" mass="21702">MKALSRKTPALRALAMTAVAGLALAACATATPYQPAGLNGERGGYAEQRVENNRYRVSFAGNSVTSREQVEMSLLLRSAELTVESGYDWFSTVNRATDRDTRYVTTPDPFYSRYNSFYGPYWGPSWRYYRGGFWSPWNSWGGDDFDTRQIDRYEANAEIIMGRGPKPAGDPNAFDAREVVQNLSSRVTRPPVR</sequence>
<feature type="signal peptide" evidence="1">
    <location>
        <begin position="1"/>
        <end position="25"/>
    </location>
</feature>
<comment type="caution">
    <text evidence="2">The sequence shown here is derived from an EMBL/GenBank/DDBJ whole genome shotgun (WGS) entry which is preliminary data.</text>
</comment>
<evidence type="ECO:0008006" key="4">
    <source>
        <dbReference type="Google" id="ProtNLM"/>
    </source>
</evidence>
<dbReference type="PROSITE" id="PS51257">
    <property type="entry name" value="PROKAR_LIPOPROTEIN"/>
    <property type="match status" value="1"/>
</dbReference>
<organism evidence="2 3">
    <name type="scientific">Brevundimonas mediterranea</name>
    <dbReference type="NCBI Taxonomy" id="74329"/>
    <lineage>
        <taxon>Bacteria</taxon>
        <taxon>Pseudomonadati</taxon>
        <taxon>Pseudomonadota</taxon>
        <taxon>Alphaproteobacteria</taxon>
        <taxon>Caulobacterales</taxon>
        <taxon>Caulobacteraceae</taxon>
        <taxon>Brevundimonas</taxon>
    </lineage>
</organism>
<evidence type="ECO:0000313" key="2">
    <source>
        <dbReference type="EMBL" id="MBB3872587.1"/>
    </source>
</evidence>
<dbReference type="EMBL" id="JACIDA010000002">
    <property type="protein sequence ID" value="MBB3872587.1"/>
    <property type="molecule type" value="Genomic_DNA"/>
</dbReference>
<accession>A0A7W6A6H4</accession>
<keyword evidence="1" id="KW-0732">Signal</keyword>
<evidence type="ECO:0000313" key="3">
    <source>
        <dbReference type="Proteomes" id="UP000532936"/>
    </source>
</evidence>
<dbReference type="NCBIfam" id="NF047637">
    <property type="entry name" value="lipo_CC0125"/>
    <property type="match status" value="1"/>
</dbReference>
<name>A0A7W6A6H4_9CAUL</name>
<reference evidence="2 3" key="1">
    <citation type="submission" date="2020-08" db="EMBL/GenBank/DDBJ databases">
        <title>Genomic Encyclopedia of Type Strains, Phase IV (KMG-IV): sequencing the most valuable type-strain genomes for metagenomic binning, comparative biology and taxonomic classification.</title>
        <authorList>
            <person name="Goeker M."/>
        </authorList>
    </citation>
    <scope>NUCLEOTIDE SEQUENCE [LARGE SCALE GENOMIC DNA]</scope>
    <source>
        <strain evidence="2 3">DSM 14878</strain>
    </source>
</reference>
<dbReference type="RefSeq" id="WP_183196830.1">
    <property type="nucleotide sequence ID" value="NZ_JACIDA010000002.1"/>
</dbReference>
<evidence type="ECO:0000256" key="1">
    <source>
        <dbReference type="SAM" id="SignalP"/>
    </source>
</evidence>
<protein>
    <recommendedName>
        <fullName evidence="4">Lipoprotein</fullName>
    </recommendedName>
</protein>
<dbReference type="AlphaFoldDB" id="A0A7W6A6H4"/>
<gene>
    <name evidence="2" type="ORF">GGR11_002140</name>
</gene>
<feature type="chain" id="PRO_5031364535" description="Lipoprotein" evidence="1">
    <location>
        <begin position="26"/>
        <end position="193"/>
    </location>
</feature>
<proteinExistence type="predicted"/>